<dbReference type="PANTHER" id="PTHR23316">
    <property type="entry name" value="IMPORTIN ALPHA"/>
    <property type="match status" value="1"/>
</dbReference>
<dbReference type="InterPro" id="IPR011989">
    <property type="entry name" value="ARM-like"/>
</dbReference>
<sequence>MEQIIELINSDSAKSMLIGTESLRKLLSPDRGVIAQKVIDVGLVPRLLSFLDPLVPDSLQFEASWCLGNIVSGKSEHSHHVMQHGALFSFLRLLSLPQIDSGVKEQCLWILGNIASDSREYRDEILHSGLDKILGLFELPIEKMKISMLRNLVWTLSCLSKHKPHPPLHMMVPVLSWMAHTITCRDTEVLIDSSWVLSWLTVTDEGAQCAIDTGIAKRVVELMTYYEPILVPALRTVGNLASGTDQQTQVILQLGALPIIRTLMSHNKPSIRKECFWILSNIAGGTPEHIQQLIYHDFFPHLLKVLVSEAEDKAHKKEIIHVLNNASSGGSYLQILYFVHTGFFQALQHYIQFNYISDPYTTKIALEALETLLDLGVSLGKEIQEENIFIEICVKLDFQKLLELVESDDNTLNSQCQQILTKFFSNGTTITTQKKSIEQLIEKLSIQQ</sequence>
<organism evidence="6 7">
    <name type="scientific">Polysphondylium violaceum</name>
    <dbReference type="NCBI Taxonomy" id="133409"/>
    <lineage>
        <taxon>Eukaryota</taxon>
        <taxon>Amoebozoa</taxon>
        <taxon>Evosea</taxon>
        <taxon>Eumycetozoa</taxon>
        <taxon>Dictyostelia</taxon>
        <taxon>Dictyosteliales</taxon>
        <taxon>Dictyosteliaceae</taxon>
        <taxon>Polysphondylium</taxon>
    </lineage>
</organism>
<dbReference type="PIRSF" id="PIRSF005673">
    <property type="entry name" value="Importin_alpha"/>
    <property type="match status" value="1"/>
</dbReference>
<evidence type="ECO:0000256" key="3">
    <source>
        <dbReference type="ARBA" id="ARBA00022737"/>
    </source>
</evidence>
<dbReference type="GO" id="GO:0006606">
    <property type="term" value="P:protein import into nucleus"/>
    <property type="evidence" value="ECO:0007669"/>
    <property type="project" value="InterPro"/>
</dbReference>
<protein>
    <recommendedName>
        <fullName evidence="5">Importin subunit alpha</fullName>
    </recommendedName>
</protein>
<comment type="caution">
    <text evidence="6">The sequence shown here is derived from an EMBL/GenBank/DDBJ whole genome shotgun (WGS) entry which is preliminary data.</text>
</comment>
<dbReference type="SUPFAM" id="SSF48371">
    <property type="entry name" value="ARM repeat"/>
    <property type="match status" value="1"/>
</dbReference>
<dbReference type="InterPro" id="IPR016024">
    <property type="entry name" value="ARM-type_fold"/>
</dbReference>
<dbReference type="Pfam" id="PF00514">
    <property type="entry name" value="Arm"/>
    <property type="match status" value="1"/>
</dbReference>
<keyword evidence="3" id="KW-0677">Repeat</keyword>
<dbReference type="InterPro" id="IPR024931">
    <property type="entry name" value="Importin_alpha"/>
</dbReference>
<dbReference type="Proteomes" id="UP000695562">
    <property type="component" value="Unassembled WGS sequence"/>
</dbReference>
<dbReference type="SMART" id="SM00185">
    <property type="entry name" value="ARM"/>
    <property type="match status" value="6"/>
</dbReference>
<comment type="similarity">
    <text evidence="1 5">Belongs to the importin alpha family.</text>
</comment>
<keyword evidence="4 5" id="KW-0653">Protein transport</keyword>
<evidence type="ECO:0000256" key="2">
    <source>
        <dbReference type="ARBA" id="ARBA00022448"/>
    </source>
</evidence>
<evidence type="ECO:0000256" key="1">
    <source>
        <dbReference type="ARBA" id="ARBA00010394"/>
    </source>
</evidence>
<dbReference type="Gene3D" id="1.25.10.10">
    <property type="entry name" value="Leucine-rich Repeat Variant"/>
    <property type="match status" value="1"/>
</dbReference>
<dbReference type="GO" id="GO:0061608">
    <property type="term" value="F:nuclear import signal receptor activity"/>
    <property type="evidence" value="ECO:0007669"/>
    <property type="project" value="InterPro"/>
</dbReference>
<gene>
    <name evidence="6" type="ORF">CYY_002496</name>
</gene>
<evidence type="ECO:0000256" key="4">
    <source>
        <dbReference type="ARBA" id="ARBA00022927"/>
    </source>
</evidence>
<dbReference type="InterPro" id="IPR000225">
    <property type="entry name" value="Armadillo"/>
</dbReference>
<reference evidence="6" key="1">
    <citation type="submission" date="2020-01" db="EMBL/GenBank/DDBJ databases">
        <title>Development of genomics and gene disruption for Polysphondylium violaceum indicates a role for the polyketide synthase stlB in stalk morphogenesis.</title>
        <authorList>
            <person name="Narita B."/>
            <person name="Kawabe Y."/>
            <person name="Kin K."/>
            <person name="Saito T."/>
            <person name="Gibbs R."/>
            <person name="Kuspa A."/>
            <person name="Muzny D."/>
            <person name="Queller D."/>
            <person name="Richards S."/>
            <person name="Strassman J."/>
            <person name="Sucgang R."/>
            <person name="Worley K."/>
            <person name="Schaap P."/>
        </authorList>
    </citation>
    <scope>NUCLEOTIDE SEQUENCE</scope>
    <source>
        <strain evidence="6">QSvi11</strain>
    </source>
</reference>
<evidence type="ECO:0000256" key="5">
    <source>
        <dbReference type="PIRNR" id="PIRNR005673"/>
    </source>
</evidence>
<proteinExistence type="inferred from homology"/>
<evidence type="ECO:0000313" key="7">
    <source>
        <dbReference type="Proteomes" id="UP000695562"/>
    </source>
</evidence>
<keyword evidence="7" id="KW-1185">Reference proteome</keyword>
<dbReference type="EMBL" id="AJWJ01000069">
    <property type="protein sequence ID" value="KAF2076196.1"/>
    <property type="molecule type" value="Genomic_DNA"/>
</dbReference>
<dbReference type="AlphaFoldDB" id="A0A8J4Q7U5"/>
<evidence type="ECO:0000313" key="6">
    <source>
        <dbReference type="EMBL" id="KAF2076196.1"/>
    </source>
</evidence>
<dbReference type="OrthoDB" id="16542at2759"/>
<name>A0A8J4Q7U5_9MYCE</name>
<keyword evidence="2 5" id="KW-0813">Transport</keyword>
<dbReference type="GO" id="GO:0005737">
    <property type="term" value="C:cytoplasm"/>
    <property type="evidence" value="ECO:0007669"/>
    <property type="project" value="InterPro"/>
</dbReference>
<accession>A0A8J4Q7U5</accession>